<evidence type="ECO:0000256" key="2">
    <source>
        <dbReference type="ARBA" id="ARBA00022884"/>
    </source>
</evidence>
<proteinExistence type="predicted"/>
<dbReference type="GO" id="GO:0005829">
    <property type="term" value="C:cytosol"/>
    <property type="evidence" value="ECO:0007669"/>
    <property type="project" value="TreeGrafter"/>
</dbReference>
<dbReference type="GO" id="GO:0034057">
    <property type="term" value="F:RNA strand-exchange activity"/>
    <property type="evidence" value="ECO:0007669"/>
    <property type="project" value="InterPro"/>
</dbReference>
<dbReference type="PANTHER" id="PTHR38106:SF1">
    <property type="entry name" value="RNA CHAPERONE PROQ"/>
    <property type="match status" value="1"/>
</dbReference>
<dbReference type="InterPro" id="IPR036442">
    <property type="entry name" value="ProQ/FinO_sf"/>
</dbReference>
<name>A0A2S7XSU5_9GAMM</name>
<gene>
    <name evidence="5" type="ORF">CXB77_05690</name>
</gene>
<keyword evidence="6" id="KW-1185">Reference proteome</keyword>
<reference evidence="5 6" key="1">
    <citation type="submission" date="2018-01" db="EMBL/GenBank/DDBJ databases">
        <title>The complete genome sequence of Chromatium okenii LaCa, a purple sulfur bacterium with a turbulent life.</title>
        <authorList>
            <person name="Luedin S.M."/>
            <person name="Liechti N."/>
            <person name="Storelli N."/>
            <person name="Danza F."/>
            <person name="Wittwer M."/>
            <person name="Pothier J.F."/>
            <person name="Tonolla M.A."/>
        </authorList>
    </citation>
    <scope>NUCLEOTIDE SEQUENCE [LARGE SCALE GENOMIC DNA]</scope>
    <source>
        <strain evidence="5 6">LaCa</strain>
    </source>
</reference>
<evidence type="ECO:0000313" key="6">
    <source>
        <dbReference type="Proteomes" id="UP000239936"/>
    </source>
</evidence>
<dbReference type="PANTHER" id="PTHR38106">
    <property type="entry name" value="RNA CHAPERONE PROQ"/>
    <property type="match status" value="1"/>
</dbReference>
<evidence type="ECO:0000256" key="3">
    <source>
        <dbReference type="ARBA" id="ARBA00023186"/>
    </source>
</evidence>
<dbReference type="SUPFAM" id="SSF48657">
    <property type="entry name" value="FinO-like"/>
    <property type="match status" value="1"/>
</dbReference>
<dbReference type="InterPro" id="IPR016103">
    <property type="entry name" value="ProQ/FinO"/>
</dbReference>
<dbReference type="RefSeq" id="WP_105073149.1">
    <property type="nucleotide sequence ID" value="NZ_JAFLKP010000408.1"/>
</dbReference>
<dbReference type="Proteomes" id="UP000239936">
    <property type="component" value="Unassembled WGS sequence"/>
</dbReference>
<dbReference type="InterPro" id="IPR023529">
    <property type="entry name" value="ProQ"/>
</dbReference>
<keyword evidence="1" id="KW-0963">Cytoplasm</keyword>
<dbReference type="GO" id="GO:0010608">
    <property type="term" value="P:post-transcriptional regulation of gene expression"/>
    <property type="evidence" value="ECO:0007669"/>
    <property type="project" value="InterPro"/>
</dbReference>
<dbReference type="AlphaFoldDB" id="A0A2S7XSU5"/>
<keyword evidence="3" id="KW-0143">Chaperone</keyword>
<dbReference type="EMBL" id="PPGH01000029">
    <property type="protein sequence ID" value="PQJ96805.1"/>
    <property type="molecule type" value="Genomic_DNA"/>
</dbReference>
<evidence type="ECO:0000313" key="5">
    <source>
        <dbReference type="EMBL" id="PQJ96805.1"/>
    </source>
</evidence>
<organism evidence="5 6">
    <name type="scientific">Chromatium okenii</name>
    <dbReference type="NCBI Taxonomy" id="61644"/>
    <lineage>
        <taxon>Bacteria</taxon>
        <taxon>Pseudomonadati</taxon>
        <taxon>Pseudomonadota</taxon>
        <taxon>Gammaproteobacteria</taxon>
        <taxon>Chromatiales</taxon>
        <taxon>Chromatiaceae</taxon>
        <taxon>Chromatium</taxon>
    </lineage>
</organism>
<keyword evidence="2" id="KW-0694">RNA-binding</keyword>
<accession>A0A2S7XSU5</accession>
<comment type="caution">
    <text evidence="5">The sequence shown here is derived from an EMBL/GenBank/DDBJ whole genome shotgun (WGS) entry which is preliminary data.</text>
</comment>
<dbReference type="GO" id="GO:0033592">
    <property type="term" value="F:RNA strand annealing activity"/>
    <property type="evidence" value="ECO:0007669"/>
    <property type="project" value="InterPro"/>
</dbReference>
<feature type="domain" description="ProQ/FinO" evidence="4">
    <location>
        <begin position="7"/>
        <end position="116"/>
    </location>
</feature>
<dbReference type="OrthoDB" id="8421419at2"/>
<sequence>MSVPNDESETQPKHTLRLDLVALYPACFDLSKPRPLKIRIYQDLREAGHTARAVNGAMYVYCNRRAYLRAMEAGAVRIDLQGQPAGEVTEVEAAAAREKWTQLNLARLRKPKRPKKIKKPKEPKPVLPVDAPLTAENIVSGRLQLTVKFDYLPKPVVVKTGMKIGIQTERALVVTTLKTKTWKKLQKAKTEWSQWIASMTGKLGAQVNSDGGIIVMLEDVVLQVFEKKVKVKVKVD</sequence>
<dbReference type="Gene3D" id="1.10.1710.10">
    <property type="entry name" value="ProQ/FinO domain"/>
    <property type="match status" value="1"/>
</dbReference>
<protein>
    <submittedName>
        <fullName evidence="5">Fertility inhibition FinO-like protein</fullName>
    </submittedName>
</protein>
<evidence type="ECO:0000256" key="1">
    <source>
        <dbReference type="ARBA" id="ARBA00022490"/>
    </source>
</evidence>
<dbReference type="Pfam" id="PF04352">
    <property type="entry name" value="ProQ"/>
    <property type="match status" value="1"/>
</dbReference>
<dbReference type="SMART" id="SM00945">
    <property type="entry name" value="ProQ"/>
    <property type="match status" value="1"/>
</dbReference>
<evidence type="ECO:0000259" key="4">
    <source>
        <dbReference type="SMART" id="SM00945"/>
    </source>
</evidence>